<feature type="transmembrane region" description="Helical" evidence="7">
    <location>
        <begin position="16"/>
        <end position="39"/>
    </location>
</feature>
<gene>
    <name evidence="9" type="ORF">UFOPK3773_00106</name>
    <name evidence="10" type="ORF">UFOPK3992_01503</name>
</gene>
<feature type="transmembrane region" description="Helical" evidence="7">
    <location>
        <begin position="286"/>
        <end position="307"/>
    </location>
</feature>
<sequence length="422" mass="43467">MSLPQQPATFSRSVRVLLVGMVLSSTGSGLTMSLLVIYLSSVRGIATIIASLVLSWVAIVSLALGPVGGSLIDRFGARTMLGFALAVEGVGVGLYALVSTTAGAFAVATVTAVGGAVIWSSQSTLLAQLSGEESRQRVFGVQFMLLNLGLGMGGLIAASIVDLSDPATFVRLYLVDAVSYLTFLVALPFIRVPQRTPEQVAAAEEAVGGYREVLSDRRLRRLVVAYLVLLTFGYGSLEAGVPLYLTRVAGMPVRDIGVVFAVNTGVIVIAQWWTIRFSEGRSRVSLLVAVGVLWGASWAVMGGSALLAGTVALVALCAGMAIFALAETVWSPVAPALVNHLAPDHLRGRYNAVSAWGYSVGGAIGPALAGALIGASLGGVWIAIVVIGSLAGALLSLSLRPLLTNAEDGRTADTAAVRGSGS</sequence>
<dbReference type="SUPFAM" id="SSF103473">
    <property type="entry name" value="MFS general substrate transporter"/>
    <property type="match status" value="1"/>
</dbReference>
<feature type="transmembrane region" description="Helical" evidence="7">
    <location>
        <begin position="379"/>
        <end position="399"/>
    </location>
</feature>
<feature type="transmembrane region" description="Helical" evidence="7">
    <location>
        <begin position="313"/>
        <end position="338"/>
    </location>
</feature>
<feature type="transmembrane region" description="Helical" evidence="7">
    <location>
        <begin position="256"/>
        <end position="274"/>
    </location>
</feature>
<dbReference type="PROSITE" id="PS50850">
    <property type="entry name" value="MFS"/>
    <property type="match status" value="1"/>
</dbReference>
<feature type="transmembrane region" description="Helical" evidence="7">
    <location>
        <begin position="104"/>
        <end position="126"/>
    </location>
</feature>
<feature type="domain" description="Major facilitator superfamily (MFS) profile" evidence="8">
    <location>
        <begin position="13"/>
        <end position="404"/>
    </location>
</feature>
<dbReference type="GO" id="GO:0022857">
    <property type="term" value="F:transmembrane transporter activity"/>
    <property type="evidence" value="ECO:0007669"/>
    <property type="project" value="InterPro"/>
</dbReference>
<evidence type="ECO:0000256" key="5">
    <source>
        <dbReference type="ARBA" id="ARBA00022989"/>
    </source>
</evidence>
<keyword evidence="2" id="KW-0813">Transport</keyword>
<dbReference type="InterPro" id="IPR020846">
    <property type="entry name" value="MFS_dom"/>
</dbReference>
<dbReference type="EMBL" id="CAFBOZ010000238">
    <property type="protein sequence ID" value="CAB5016949.1"/>
    <property type="molecule type" value="Genomic_DNA"/>
</dbReference>
<comment type="subcellular location">
    <subcellularLocation>
        <location evidence="1">Cell membrane</location>
        <topology evidence="1">Multi-pass membrane protein</topology>
    </subcellularLocation>
</comment>
<dbReference type="Gene3D" id="1.20.1250.20">
    <property type="entry name" value="MFS general substrate transporter like domains"/>
    <property type="match status" value="1"/>
</dbReference>
<keyword evidence="4 7" id="KW-0812">Transmembrane</keyword>
<evidence type="ECO:0000256" key="2">
    <source>
        <dbReference type="ARBA" id="ARBA00022448"/>
    </source>
</evidence>
<evidence type="ECO:0000256" key="4">
    <source>
        <dbReference type="ARBA" id="ARBA00022692"/>
    </source>
</evidence>
<dbReference type="InterPro" id="IPR050171">
    <property type="entry name" value="MFS_Transporters"/>
</dbReference>
<name>A0A6J7IE43_9ZZZZ</name>
<dbReference type="GO" id="GO:0005886">
    <property type="term" value="C:plasma membrane"/>
    <property type="evidence" value="ECO:0007669"/>
    <property type="project" value="UniProtKB-SubCell"/>
</dbReference>
<keyword evidence="6 7" id="KW-0472">Membrane</keyword>
<protein>
    <submittedName>
        <fullName evidence="9">Unannotated protein</fullName>
    </submittedName>
</protein>
<organism evidence="9">
    <name type="scientific">freshwater metagenome</name>
    <dbReference type="NCBI Taxonomy" id="449393"/>
    <lineage>
        <taxon>unclassified sequences</taxon>
        <taxon>metagenomes</taxon>
        <taxon>ecological metagenomes</taxon>
    </lineage>
</organism>
<proteinExistence type="predicted"/>
<evidence type="ECO:0000313" key="9">
    <source>
        <dbReference type="EMBL" id="CAB4928644.1"/>
    </source>
</evidence>
<evidence type="ECO:0000259" key="8">
    <source>
        <dbReference type="PROSITE" id="PS50850"/>
    </source>
</evidence>
<feature type="transmembrane region" description="Helical" evidence="7">
    <location>
        <begin position="138"/>
        <end position="160"/>
    </location>
</feature>
<evidence type="ECO:0000313" key="10">
    <source>
        <dbReference type="EMBL" id="CAB5016949.1"/>
    </source>
</evidence>
<accession>A0A6J7IE43</accession>
<feature type="transmembrane region" description="Helical" evidence="7">
    <location>
        <begin position="45"/>
        <end position="67"/>
    </location>
</feature>
<evidence type="ECO:0000256" key="3">
    <source>
        <dbReference type="ARBA" id="ARBA00022475"/>
    </source>
</evidence>
<dbReference type="AlphaFoldDB" id="A0A6J7IE43"/>
<feature type="transmembrane region" description="Helical" evidence="7">
    <location>
        <begin position="350"/>
        <end position="373"/>
    </location>
</feature>
<feature type="transmembrane region" description="Helical" evidence="7">
    <location>
        <begin position="79"/>
        <end position="98"/>
    </location>
</feature>
<reference evidence="9" key="1">
    <citation type="submission" date="2020-05" db="EMBL/GenBank/DDBJ databases">
        <authorList>
            <person name="Chiriac C."/>
            <person name="Salcher M."/>
            <person name="Ghai R."/>
            <person name="Kavagutti S V."/>
        </authorList>
    </citation>
    <scope>NUCLEOTIDE SEQUENCE</scope>
</reference>
<dbReference type="EMBL" id="CAFBNF010000005">
    <property type="protein sequence ID" value="CAB4928644.1"/>
    <property type="molecule type" value="Genomic_DNA"/>
</dbReference>
<evidence type="ECO:0000256" key="6">
    <source>
        <dbReference type="ARBA" id="ARBA00023136"/>
    </source>
</evidence>
<dbReference type="PANTHER" id="PTHR23517">
    <property type="entry name" value="RESISTANCE PROTEIN MDTM, PUTATIVE-RELATED-RELATED"/>
    <property type="match status" value="1"/>
</dbReference>
<feature type="transmembrane region" description="Helical" evidence="7">
    <location>
        <begin position="172"/>
        <end position="190"/>
    </location>
</feature>
<dbReference type="PANTHER" id="PTHR23517:SF2">
    <property type="entry name" value="MULTIDRUG RESISTANCE PROTEIN MDTH"/>
    <property type="match status" value="1"/>
</dbReference>
<dbReference type="Pfam" id="PF07690">
    <property type="entry name" value="MFS_1"/>
    <property type="match status" value="1"/>
</dbReference>
<dbReference type="InterPro" id="IPR036259">
    <property type="entry name" value="MFS_trans_sf"/>
</dbReference>
<evidence type="ECO:0000256" key="7">
    <source>
        <dbReference type="SAM" id="Phobius"/>
    </source>
</evidence>
<feature type="transmembrane region" description="Helical" evidence="7">
    <location>
        <begin position="223"/>
        <end position="244"/>
    </location>
</feature>
<keyword evidence="3" id="KW-1003">Cell membrane</keyword>
<dbReference type="InterPro" id="IPR011701">
    <property type="entry name" value="MFS"/>
</dbReference>
<keyword evidence="5 7" id="KW-1133">Transmembrane helix</keyword>
<evidence type="ECO:0000256" key="1">
    <source>
        <dbReference type="ARBA" id="ARBA00004651"/>
    </source>
</evidence>